<protein>
    <submittedName>
        <fullName evidence="6">Putative membrane-bound dehydrogenase-like protein</fullName>
    </submittedName>
</protein>
<organism evidence="6 7">
    <name type="scientific">Saonia flava</name>
    <dbReference type="NCBI Taxonomy" id="523696"/>
    <lineage>
        <taxon>Bacteria</taxon>
        <taxon>Pseudomonadati</taxon>
        <taxon>Bacteroidota</taxon>
        <taxon>Flavobacteriia</taxon>
        <taxon>Flavobacteriales</taxon>
        <taxon>Flavobacteriaceae</taxon>
        <taxon>Saonia</taxon>
    </lineage>
</organism>
<keyword evidence="3 4" id="KW-0408">Iron</keyword>
<name>A0A846QV57_9FLAO</name>
<dbReference type="GO" id="GO:0020037">
    <property type="term" value="F:heme binding"/>
    <property type="evidence" value="ECO:0007669"/>
    <property type="project" value="InterPro"/>
</dbReference>
<dbReference type="InterPro" id="IPR013428">
    <property type="entry name" value="Membrane-bound_put_N"/>
</dbReference>
<dbReference type="SUPFAM" id="SSF46626">
    <property type="entry name" value="Cytochrome c"/>
    <property type="match status" value="1"/>
</dbReference>
<keyword evidence="2 4" id="KW-0479">Metal-binding</keyword>
<dbReference type="InterPro" id="IPR011042">
    <property type="entry name" value="6-blade_b-propeller_TolB-like"/>
</dbReference>
<proteinExistence type="predicted"/>
<comment type="caution">
    <text evidence="6">The sequence shown here is derived from an EMBL/GenBank/DDBJ whole genome shotgun (WGS) entry which is preliminary data.</text>
</comment>
<dbReference type="Gene3D" id="2.120.10.30">
    <property type="entry name" value="TolB, C-terminal domain"/>
    <property type="match status" value="1"/>
</dbReference>
<evidence type="ECO:0000256" key="3">
    <source>
        <dbReference type="ARBA" id="ARBA00023004"/>
    </source>
</evidence>
<dbReference type="NCBIfam" id="TIGR02604">
    <property type="entry name" value="Piru_Ver_Nterm"/>
    <property type="match status" value="1"/>
</dbReference>
<dbReference type="PANTHER" id="PTHR33546:SF1">
    <property type="entry name" value="LARGE, MULTIFUNCTIONAL SECRETED PROTEIN"/>
    <property type="match status" value="1"/>
</dbReference>
<dbReference type="InterPro" id="IPR011989">
    <property type="entry name" value="ARM-like"/>
</dbReference>
<keyword evidence="1 4" id="KW-0349">Heme</keyword>
<evidence type="ECO:0000256" key="4">
    <source>
        <dbReference type="PROSITE-ProRule" id="PRU00433"/>
    </source>
</evidence>
<dbReference type="EMBL" id="JAATJJ010000002">
    <property type="protein sequence ID" value="NJB72151.1"/>
    <property type="molecule type" value="Genomic_DNA"/>
</dbReference>
<dbReference type="SUPFAM" id="SSF48371">
    <property type="entry name" value="ARM repeat"/>
    <property type="match status" value="1"/>
</dbReference>
<dbReference type="Proteomes" id="UP000590442">
    <property type="component" value="Unassembled WGS sequence"/>
</dbReference>
<dbReference type="InterPro" id="IPR036909">
    <property type="entry name" value="Cyt_c-like_dom_sf"/>
</dbReference>
<reference evidence="6 7" key="1">
    <citation type="submission" date="2020-03" db="EMBL/GenBank/DDBJ databases">
        <title>Genomic Encyclopedia of Type Strains, Phase IV (KMG-IV): sequencing the most valuable type-strain genomes for metagenomic binning, comparative biology and taxonomic classification.</title>
        <authorList>
            <person name="Goeker M."/>
        </authorList>
    </citation>
    <scope>NUCLEOTIDE SEQUENCE [LARGE SCALE GENOMIC DNA]</scope>
    <source>
        <strain evidence="6 7">DSM 29762</strain>
    </source>
</reference>
<dbReference type="Gene3D" id="1.10.760.10">
    <property type="entry name" value="Cytochrome c-like domain"/>
    <property type="match status" value="1"/>
</dbReference>
<accession>A0A846QV57</accession>
<keyword evidence="7" id="KW-1185">Reference proteome</keyword>
<dbReference type="InterPro" id="IPR009056">
    <property type="entry name" value="Cyt_c-like_dom"/>
</dbReference>
<dbReference type="PROSITE" id="PS51007">
    <property type="entry name" value="CYTC"/>
    <property type="match status" value="1"/>
</dbReference>
<dbReference type="PROSITE" id="PS51257">
    <property type="entry name" value="PROKAR_LIPOPROTEIN"/>
    <property type="match status" value="1"/>
</dbReference>
<evidence type="ECO:0000313" key="7">
    <source>
        <dbReference type="Proteomes" id="UP000590442"/>
    </source>
</evidence>
<dbReference type="RefSeq" id="WP_167964880.1">
    <property type="nucleotide sequence ID" value="NZ_JAATJJ010000002.1"/>
</dbReference>
<evidence type="ECO:0000256" key="1">
    <source>
        <dbReference type="ARBA" id="ARBA00022617"/>
    </source>
</evidence>
<dbReference type="PANTHER" id="PTHR33546">
    <property type="entry name" value="LARGE, MULTIFUNCTIONAL SECRETED PROTEIN-RELATED"/>
    <property type="match status" value="1"/>
</dbReference>
<dbReference type="Pfam" id="PF23500">
    <property type="entry name" value="DUF7133"/>
    <property type="match status" value="1"/>
</dbReference>
<dbReference type="GO" id="GO:0009055">
    <property type="term" value="F:electron transfer activity"/>
    <property type="evidence" value="ECO:0007669"/>
    <property type="project" value="InterPro"/>
</dbReference>
<evidence type="ECO:0000256" key="2">
    <source>
        <dbReference type="ARBA" id="ARBA00022723"/>
    </source>
</evidence>
<dbReference type="Pfam" id="PF00034">
    <property type="entry name" value="Cytochrom_C"/>
    <property type="match status" value="1"/>
</dbReference>
<sequence>MLKNIHPFHIRYMIFFGIPMFLLGCQQPSLDPSPPLSPSDALKSFVLAEEDLQIELVASEPLVQDPVAITFDEGGRLWVVEMLGFMKDIDGTGEKDKIGRISVLFDDDGDGKMDRSTIFIDSLVLPRAIAVVKGGALFAENFPLWYAQDTDGDFVADSKILIDSTYGGIGMPEHSGNGLWRGLDNWYYNAKSKSRYKKINGEWVKDPTEFRGQWGISHDNAGRLFYNYNWSQLHADLVPPNALQNNKNHVPSSGIDHGLTLEREIYPIRSNTAVNRGYVPGTLDDEGKLLEFASACGPLVYRGDAMPNTFLGDAFVCEPTANLIKRNKVFENGFMLSAKGAYDKREFLASTDERFRPISLASGPDGALYVVDMYKGIIQHGPYMTPYLREITLNRKLDKPINMGRIWRITSKEKTPKITPLSSMSSTELVAQLGSPNGWTRDMAQRLLVEQNDPSLFPELEQMVSSGNPLGQLHALWTLEGLKYTHAETYISALSTKDSKVGQAALRLLVNLIPEQPKVKEAIEEYVENNYQNAPPMVQMQMVLASNEMEEEIAFSIIKQFLESYGELPVARDVAMSSLENRESNLLKYLLTEKTWKDYNQNREIFLEMLVTAITRKKSTHEINQLFHTVESSKAESETWVKTAIINGMLNYGRTNDTLKINLADRPNLFRDTNMAGVDNQLQIDNLQNLFTWPGKPEKVETTTSLAHEINENVYATGRQKYLNLCASCHGTQGEGMARFAPPLKQSEWVTGEDYKLTMILLYGMEGTVTVNGKKYDIPEILPSMPSFSTLQNEEIAAIITYIRNSWGHTASEVSSRTVGGIRFRTQGKITPWKESELDTITFDVK</sequence>
<evidence type="ECO:0000259" key="5">
    <source>
        <dbReference type="PROSITE" id="PS51007"/>
    </source>
</evidence>
<feature type="domain" description="Cytochrome c" evidence="5">
    <location>
        <begin position="713"/>
        <end position="807"/>
    </location>
</feature>
<evidence type="ECO:0000313" key="6">
    <source>
        <dbReference type="EMBL" id="NJB72151.1"/>
    </source>
</evidence>
<dbReference type="InterPro" id="IPR016024">
    <property type="entry name" value="ARM-type_fold"/>
</dbReference>
<dbReference type="GO" id="GO:0046872">
    <property type="term" value="F:metal ion binding"/>
    <property type="evidence" value="ECO:0007669"/>
    <property type="project" value="UniProtKB-KW"/>
</dbReference>
<gene>
    <name evidence="6" type="ORF">GGR42_002642</name>
</gene>
<dbReference type="InterPro" id="IPR055557">
    <property type="entry name" value="DUF7133"/>
</dbReference>
<dbReference type="Gene3D" id="1.25.10.10">
    <property type="entry name" value="Leucine-rich Repeat Variant"/>
    <property type="match status" value="1"/>
</dbReference>
<dbReference type="AlphaFoldDB" id="A0A846QV57"/>